<keyword evidence="2" id="KW-0436">Ligase</keyword>
<name>M7SX83_EUTLA</name>
<dbReference type="AlphaFoldDB" id="M7SX83"/>
<dbReference type="KEGG" id="ela:UCREL1_1755"/>
<dbReference type="Proteomes" id="UP000012174">
    <property type="component" value="Unassembled WGS sequence"/>
</dbReference>
<organism evidence="2 3">
    <name type="scientific">Eutypa lata (strain UCR-EL1)</name>
    <name type="common">Grapevine dieback disease fungus</name>
    <name type="synonym">Eutypa armeniacae</name>
    <dbReference type="NCBI Taxonomy" id="1287681"/>
    <lineage>
        <taxon>Eukaryota</taxon>
        <taxon>Fungi</taxon>
        <taxon>Dikarya</taxon>
        <taxon>Ascomycota</taxon>
        <taxon>Pezizomycotina</taxon>
        <taxon>Sordariomycetes</taxon>
        <taxon>Xylariomycetidae</taxon>
        <taxon>Xylariales</taxon>
        <taxon>Diatrypaceae</taxon>
        <taxon>Eutypa</taxon>
    </lineage>
</organism>
<evidence type="ECO:0000313" key="3">
    <source>
        <dbReference type="Proteomes" id="UP000012174"/>
    </source>
</evidence>
<dbReference type="GO" id="GO:0016874">
    <property type="term" value="F:ligase activity"/>
    <property type="evidence" value="ECO:0007669"/>
    <property type="project" value="UniProtKB-KW"/>
</dbReference>
<feature type="region of interest" description="Disordered" evidence="1">
    <location>
        <begin position="50"/>
        <end position="126"/>
    </location>
</feature>
<dbReference type="EMBL" id="KB705682">
    <property type="protein sequence ID" value="EMR71204.1"/>
    <property type="molecule type" value="Genomic_DNA"/>
</dbReference>
<evidence type="ECO:0000313" key="2">
    <source>
        <dbReference type="EMBL" id="EMR71204.1"/>
    </source>
</evidence>
<protein>
    <submittedName>
        <fullName evidence="2">Putative ubiquitin-protein ligase sel1 protein</fullName>
    </submittedName>
</protein>
<sequence>MIGGRRHALRRVRAGKKPIFGTGWLLSRQERGLVDPRYANPWPGQAVYVQYHPGGPHGQPPAGGGGWYNMQNMPPPPPVYDGNRPPMYEGVDNAAPAAGNTKVDPDQANRGGDYAPPAGPPPGVLR</sequence>
<feature type="compositionally biased region" description="Gly residues" evidence="1">
    <location>
        <begin position="55"/>
        <end position="67"/>
    </location>
</feature>
<feature type="compositionally biased region" description="Pro residues" evidence="1">
    <location>
        <begin position="117"/>
        <end position="126"/>
    </location>
</feature>
<dbReference type="OMA" id="PRYANPW"/>
<proteinExistence type="predicted"/>
<dbReference type="OrthoDB" id="5400539at2759"/>
<dbReference type="HOGENOM" id="CLU_099493_1_0_1"/>
<gene>
    <name evidence="2" type="ORF">UCREL1_1755</name>
</gene>
<evidence type="ECO:0000256" key="1">
    <source>
        <dbReference type="SAM" id="MobiDB-lite"/>
    </source>
</evidence>
<keyword evidence="3" id="KW-1185">Reference proteome</keyword>
<reference evidence="3" key="1">
    <citation type="journal article" date="2013" name="Genome Announc.">
        <title>Draft genome sequence of the grapevine dieback fungus Eutypa lata UCR-EL1.</title>
        <authorList>
            <person name="Blanco-Ulate B."/>
            <person name="Rolshausen P.E."/>
            <person name="Cantu D."/>
        </authorList>
    </citation>
    <scope>NUCLEOTIDE SEQUENCE [LARGE SCALE GENOMIC DNA]</scope>
    <source>
        <strain evidence="3">UCR-EL1</strain>
    </source>
</reference>
<accession>M7SX83</accession>